<reference evidence="3" key="1">
    <citation type="submission" date="2015-10" db="EMBL/GenBank/DDBJ databases">
        <authorList>
            <person name="Gilbert D.G."/>
        </authorList>
    </citation>
    <scope>NUCLEOTIDE SEQUENCE</scope>
</reference>
<dbReference type="PANTHER" id="PTHR43056">
    <property type="entry name" value="PEPTIDASE S9 PROLYL OLIGOPEPTIDASE"/>
    <property type="match status" value="1"/>
</dbReference>
<dbReference type="InterPro" id="IPR000383">
    <property type="entry name" value="Xaa-Pro-like_dom"/>
</dbReference>
<dbReference type="InterPro" id="IPR050585">
    <property type="entry name" value="Xaa-Pro_dipeptidyl-ppase/CocE"/>
</dbReference>
<sequence>MPDSISLKMESDVAVTMRDGVTLYADIYRPDSDGPFPTILQRTPYDKTNALSATMLDPIRAAKAGFAVVIQDTRGRYASDGEFYAFRDDINDGYDTVEWAASQPWSTGKVGMYGASYVGATQWLAAISRPPHLVTIAPTVTASNYHEGWTYQGGAFELGFNMSWTLLQLTLANFKNVSSVQDVPQERRAVLMHDVDDMTGGFEFLPTKDYPGLDSGLAKYYYDWLAHPDFDEYWQNLCIEDRHSEIDVPALHFGGWYDIFLGGTIQNYLGMTKSGATETARGGQKLVIGPWAHGARGSTMAGSHYFGIMADPAATDIDGMHMRWFDHWLNEGKNGITEEAPVRIFVMGDDVWREEEEWPLARAQETKYYLHSSGKANSKQGDGTLSVESPQSEAPDVFLYNPADPVPTTGGALCCNPYYAANGAYDQNQVEDRQDVLVYSTPPLEQDLEVTGPVTVTLWASTSAPDTDFTAKLVDVCENGCARNLTDGIIRARYRDSMSNPTLLEPGKAYCYDIDLWATSNVFKAGHRIRLEISSSNFPRFDRNTNTGGIIAADTELRPALQTVFHEGQQASYVSLAIVPR</sequence>
<proteinExistence type="predicted"/>
<dbReference type="AlphaFoldDB" id="A0A160V8X2"/>
<dbReference type="Gene3D" id="2.60.120.260">
    <property type="entry name" value="Galactose-binding domain-like"/>
    <property type="match status" value="1"/>
</dbReference>
<dbReference type="NCBIfam" id="TIGR00976">
    <property type="entry name" value="CocE_NonD"/>
    <property type="match status" value="1"/>
</dbReference>
<dbReference type="EMBL" id="FAXA01000263">
    <property type="protein sequence ID" value="CUV02464.1"/>
    <property type="molecule type" value="Genomic_DNA"/>
</dbReference>
<dbReference type="Gene3D" id="1.10.3020.10">
    <property type="entry name" value="alpha-amino acid ester hydrolase ( Helical cap domain)"/>
    <property type="match status" value="1"/>
</dbReference>
<evidence type="ECO:0000256" key="1">
    <source>
        <dbReference type="ARBA" id="ARBA00022801"/>
    </source>
</evidence>
<name>A0A160V8X2_9ZZZZ</name>
<dbReference type="GO" id="GO:0008239">
    <property type="term" value="F:dipeptidyl-peptidase activity"/>
    <property type="evidence" value="ECO:0007669"/>
    <property type="project" value="InterPro"/>
</dbReference>
<protein>
    <submittedName>
        <fullName evidence="3">Hydrolase, CocE/NonD family</fullName>
    </submittedName>
</protein>
<gene>
    <name evidence="3" type="ORF">MGWOODY_Clf2273</name>
</gene>
<dbReference type="InterPro" id="IPR013736">
    <property type="entry name" value="Xaa-Pro_dipept_C"/>
</dbReference>
<accession>A0A160V8X2</accession>
<evidence type="ECO:0000313" key="3">
    <source>
        <dbReference type="EMBL" id="CUV02464.1"/>
    </source>
</evidence>
<dbReference type="SUPFAM" id="SSF53474">
    <property type="entry name" value="alpha/beta-Hydrolases"/>
    <property type="match status" value="1"/>
</dbReference>
<dbReference type="SUPFAM" id="SSF49785">
    <property type="entry name" value="Galactose-binding domain-like"/>
    <property type="match status" value="1"/>
</dbReference>
<feature type="domain" description="Xaa-Pro dipeptidyl-peptidase C-terminal" evidence="2">
    <location>
        <begin position="322"/>
        <end position="575"/>
    </location>
</feature>
<dbReference type="SMART" id="SM00939">
    <property type="entry name" value="PepX_C"/>
    <property type="match status" value="1"/>
</dbReference>
<dbReference type="InterPro" id="IPR008979">
    <property type="entry name" value="Galactose-bd-like_sf"/>
</dbReference>
<dbReference type="Pfam" id="PF02129">
    <property type="entry name" value="Peptidase_S15"/>
    <property type="match status" value="1"/>
</dbReference>
<dbReference type="PANTHER" id="PTHR43056:SF10">
    <property type="entry name" value="COCE_NOND FAMILY, PUTATIVE (AFU_ORTHOLOGUE AFUA_7G00600)-RELATED"/>
    <property type="match status" value="1"/>
</dbReference>
<dbReference type="InterPro" id="IPR005674">
    <property type="entry name" value="CocE/Ser_esterase"/>
</dbReference>
<dbReference type="Gene3D" id="3.40.50.1820">
    <property type="entry name" value="alpha/beta hydrolase"/>
    <property type="match status" value="1"/>
</dbReference>
<evidence type="ECO:0000259" key="2">
    <source>
        <dbReference type="SMART" id="SM00939"/>
    </source>
</evidence>
<organism evidence="3">
    <name type="scientific">hydrothermal vent metagenome</name>
    <dbReference type="NCBI Taxonomy" id="652676"/>
    <lineage>
        <taxon>unclassified sequences</taxon>
        <taxon>metagenomes</taxon>
        <taxon>ecological metagenomes</taxon>
    </lineage>
</organism>
<keyword evidence="1 3" id="KW-0378">Hydrolase</keyword>
<dbReference type="InterPro" id="IPR029058">
    <property type="entry name" value="AB_hydrolase_fold"/>
</dbReference>
<dbReference type="Pfam" id="PF08530">
    <property type="entry name" value="PepX_C"/>
    <property type="match status" value="1"/>
</dbReference>